<dbReference type="AlphaFoldDB" id="A0A9X4RFU7"/>
<feature type="signal peptide" evidence="2">
    <location>
        <begin position="1"/>
        <end position="32"/>
    </location>
</feature>
<name>A0A9X4RFU7_9ACTN</name>
<keyword evidence="4" id="KW-1185">Reference proteome</keyword>
<proteinExistence type="predicted"/>
<evidence type="ECO:0000313" key="3">
    <source>
        <dbReference type="EMBL" id="MDG3016672.1"/>
    </source>
</evidence>
<dbReference type="Gene3D" id="2.60.120.260">
    <property type="entry name" value="Galactose-binding domain-like"/>
    <property type="match status" value="1"/>
</dbReference>
<gene>
    <name evidence="3" type="ORF">NVS88_19145</name>
</gene>
<evidence type="ECO:0000256" key="1">
    <source>
        <dbReference type="SAM" id="Phobius"/>
    </source>
</evidence>
<comment type="caution">
    <text evidence="3">The sequence shown here is derived from an EMBL/GenBank/DDBJ whole genome shotgun (WGS) entry which is preliminary data.</text>
</comment>
<organism evidence="3 4">
    <name type="scientific">Speluncibacter jeojiensis</name>
    <dbReference type="NCBI Taxonomy" id="2710754"/>
    <lineage>
        <taxon>Bacteria</taxon>
        <taxon>Bacillati</taxon>
        <taxon>Actinomycetota</taxon>
        <taxon>Actinomycetes</taxon>
        <taxon>Mycobacteriales</taxon>
        <taxon>Speluncibacteraceae</taxon>
        <taxon>Speluncibacter</taxon>
    </lineage>
</organism>
<reference evidence="3" key="1">
    <citation type="submission" date="2022-08" db="EMBL/GenBank/DDBJ databases">
        <title>Genome analysis of Corynebacteriales strain.</title>
        <authorList>
            <person name="Lee S.D."/>
        </authorList>
    </citation>
    <scope>NUCLEOTIDE SEQUENCE</scope>
    <source>
        <strain evidence="3">D3-21</strain>
    </source>
</reference>
<keyword evidence="1" id="KW-1133">Transmembrane helix</keyword>
<evidence type="ECO:0000256" key="2">
    <source>
        <dbReference type="SAM" id="SignalP"/>
    </source>
</evidence>
<accession>A0A9X4RFU7</accession>
<feature type="chain" id="PRO_5040960260" evidence="2">
    <location>
        <begin position="33"/>
        <end position="658"/>
    </location>
</feature>
<dbReference type="PROSITE" id="PS51318">
    <property type="entry name" value="TAT"/>
    <property type="match status" value="1"/>
</dbReference>
<dbReference type="InterPro" id="IPR006311">
    <property type="entry name" value="TAT_signal"/>
</dbReference>
<feature type="transmembrane region" description="Helical" evidence="1">
    <location>
        <begin position="628"/>
        <end position="650"/>
    </location>
</feature>
<dbReference type="EMBL" id="JANRHA010000015">
    <property type="protein sequence ID" value="MDG3016672.1"/>
    <property type="molecule type" value="Genomic_DNA"/>
</dbReference>
<protein>
    <submittedName>
        <fullName evidence="3">Uncharacterized protein</fullName>
    </submittedName>
</protein>
<sequence>MSERVRHRGGLLATVATVAATLAVAGSPSALAQPIAVHQDATLDLPQVGLGQTLSFPGRDATVSLNIPVPQGMTPSALRGTIQVPAGAGRGWIDAVANGRILSRIEVPAGEPTAPVTIPLAGVPIADNAAQVQLRSHLAPLDDHWCDEDWWDNALAIRDAAVDYTGDEVQPAVIADFLPPALERLDLYVLANPTADESAAALEFGTAITAHYANQRTVVDLRALAPGQTMPDQPVGLLERQVVIAESDNASARLDRSPGGVPVLTLSGRGSSLLDQTRLLVDSLDKIVVASKATAGALDTAPVLAPDSTTLGDLGVTQLSSTAAGRARVTIGLDQTRLGRSSDNVTVHLLGNYTPLPNTQNGQITVTVGDTTLAHWPVDDSGRIDQQITIPNALLARYTQMVVTLQVAGAMTCGSTQPATLSIDPASPVTSDTASPPVPAGFGALPQALMPTVDVGLQQNTFANLQRALILTTGLQAMSVNPMRPQLASFDDAVNSTSPTILVAPDGNLPNSIKLPLSRTGKDTVQLADPNGSGPARTVDVPSLQFGSVQTTWDANHDRMLLVATSTAVPGDLDRILDWLHADHDRWFTLTGDVLFQSGDRGPVDLSSFPPPNHQVAAPSQGTPVRGILTAAGAILIVGLLGAAAVWIGMRRKSRSNS</sequence>
<keyword evidence="1" id="KW-0472">Membrane</keyword>
<keyword evidence="2" id="KW-0732">Signal</keyword>
<evidence type="ECO:0000313" key="4">
    <source>
        <dbReference type="Proteomes" id="UP001152755"/>
    </source>
</evidence>
<keyword evidence="1" id="KW-0812">Transmembrane</keyword>
<dbReference type="Proteomes" id="UP001152755">
    <property type="component" value="Unassembled WGS sequence"/>
</dbReference>
<dbReference type="RefSeq" id="WP_277833414.1">
    <property type="nucleotide sequence ID" value="NZ_JAAIVF010000004.1"/>
</dbReference>